<evidence type="ECO:0000313" key="2">
    <source>
        <dbReference type="Proteomes" id="UP000194761"/>
    </source>
</evidence>
<evidence type="ECO:0000313" key="1">
    <source>
        <dbReference type="EMBL" id="OUC99313.1"/>
    </source>
</evidence>
<reference evidence="1 2" key="1">
    <citation type="submission" date="2017-05" db="EMBL/GenBank/DDBJ databases">
        <title>Biotechnological potential of actinobacteria isolated from South African environments.</title>
        <authorList>
            <person name="Le Roes-Hill M."/>
            <person name="Prins A."/>
            <person name="Durrell K.A."/>
        </authorList>
    </citation>
    <scope>NUCLEOTIDE SEQUENCE [LARGE SCALE GENOMIC DNA]</scope>
    <source>
        <strain evidence="1">M26</strain>
    </source>
</reference>
<keyword evidence="2" id="KW-1185">Reference proteome</keyword>
<dbReference type="AlphaFoldDB" id="A0A243RXQ1"/>
<comment type="caution">
    <text evidence="1">The sequence shown here is derived from an EMBL/GenBank/DDBJ whole genome shotgun (WGS) entry which is preliminary data.</text>
</comment>
<organism evidence="1 2">
    <name type="scientific">Streptosporangium minutum</name>
    <dbReference type="NCBI Taxonomy" id="569862"/>
    <lineage>
        <taxon>Bacteria</taxon>
        <taxon>Bacillati</taxon>
        <taxon>Actinomycetota</taxon>
        <taxon>Actinomycetes</taxon>
        <taxon>Streptosporangiales</taxon>
        <taxon>Streptosporangiaceae</taxon>
        <taxon>Streptosporangium</taxon>
    </lineage>
</organism>
<accession>A0A243RXQ1</accession>
<dbReference type="Proteomes" id="UP000194761">
    <property type="component" value="Unassembled WGS sequence"/>
</dbReference>
<sequence>MAWTASGFFVATHIDQWDDTALSVDLTSEVDLKAAFYGSSVTPDFGAAAPAYNAGVWASGQSSGAGYTAGGIAVTGTTLAIASGSMKFDADNFSIPNSTITAEGYLLYDDSTQDRAVLAVWFGGPESTQDGTFLVTHDAAGIAALDLTP</sequence>
<gene>
    <name evidence="1" type="ORF">CA984_03645</name>
</gene>
<proteinExistence type="predicted"/>
<dbReference type="RefSeq" id="WP_086568053.1">
    <property type="nucleotide sequence ID" value="NZ_NGFP01000009.1"/>
</dbReference>
<dbReference type="EMBL" id="NGFP01000009">
    <property type="protein sequence ID" value="OUC99313.1"/>
    <property type="molecule type" value="Genomic_DNA"/>
</dbReference>
<name>A0A243RXQ1_9ACTN</name>
<protein>
    <submittedName>
        <fullName evidence="1">Uncharacterized protein</fullName>
    </submittedName>
</protein>